<feature type="binding site" evidence="10">
    <location>
        <begin position="62"/>
        <end position="63"/>
    </location>
    <ligand>
        <name>substrate</name>
    </ligand>
</feature>
<comment type="similarity">
    <text evidence="10">Belongs to the YjjX NTPase family.</text>
</comment>
<dbReference type="SUPFAM" id="SSF52972">
    <property type="entry name" value="ITPase-like"/>
    <property type="match status" value="1"/>
</dbReference>
<comment type="caution">
    <text evidence="12">The sequence shown here is derived from an EMBL/GenBank/DDBJ whole genome shotgun (WGS) entry which is preliminary data.</text>
</comment>
<accession>A0A0B0IHW2</accession>
<dbReference type="PANTHER" id="PTHR34699:SF2">
    <property type="entry name" value="NON-CANONICAL PURINE NTP PHOSPHATASE_PRRC1 DOMAIN-CONTAINING PROTEIN"/>
    <property type="match status" value="1"/>
</dbReference>
<dbReference type="AlphaFoldDB" id="A0A0B0IHW2"/>
<dbReference type="NCBIfam" id="NF002850">
    <property type="entry name" value="PRK03114.1"/>
    <property type="match status" value="1"/>
</dbReference>
<sequence length="173" mass="18723">MIIAIGTKNPAKVHAVQDSLIREGHTFVCVKAKSGVSPQPFSDLETLEGAKNRARHALAMTDADLAFGLEGGVQETDSGLLLCNWGVLVHKDGAEWIASGAKFPLPDQVAKRLRQGEELGTVMAEVTGDIDTRKKEGAIGIYTGGWVSRKELFAHLVKLLYGQYISSLDQLQH</sequence>
<dbReference type="Gene3D" id="3.90.950.10">
    <property type="match status" value="1"/>
</dbReference>
<comment type="function">
    <text evidence="10">Phosphatase that hydrolyzes non-canonical purine nucleotides such as XTP and ITP to their respective diphosphate derivatives. Probably excludes non-canonical purines from DNA/RNA precursor pool, thus preventing their incorporation into DNA/RNA and avoiding chromosomal lesions.</text>
</comment>
<keyword evidence="13" id="KW-1185">Reference proteome</keyword>
<dbReference type="HAMAP" id="MF_00648">
    <property type="entry name" value="Non_canon_purine_NTPase_YjjX"/>
    <property type="match status" value="1"/>
</dbReference>
<keyword evidence="6 10" id="KW-0546">Nucleotide metabolism</keyword>
<evidence type="ECO:0000256" key="2">
    <source>
        <dbReference type="ARBA" id="ARBA00022723"/>
    </source>
</evidence>
<keyword evidence="2 10" id="KW-0479">Metal-binding</keyword>
<comment type="cofactor">
    <cofactor evidence="1">
        <name>Mn(2+)</name>
        <dbReference type="ChEBI" id="CHEBI:29035"/>
    </cofactor>
</comment>
<dbReference type="GO" id="GO:0046872">
    <property type="term" value="F:metal ion binding"/>
    <property type="evidence" value="ECO:0007669"/>
    <property type="project" value="UniProtKB-KW"/>
</dbReference>
<evidence type="ECO:0000256" key="6">
    <source>
        <dbReference type="ARBA" id="ARBA00023080"/>
    </source>
</evidence>
<dbReference type="GO" id="GO:0103023">
    <property type="term" value="F:ITPase activity"/>
    <property type="evidence" value="ECO:0007669"/>
    <property type="project" value="UniProtKB-EC"/>
</dbReference>
<keyword evidence="4 10" id="KW-0378">Hydrolase</keyword>
<dbReference type="eggNOG" id="COG1986">
    <property type="taxonomic scope" value="Bacteria"/>
</dbReference>
<evidence type="ECO:0000256" key="1">
    <source>
        <dbReference type="ARBA" id="ARBA00001936"/>
    </source>
</evidence>
<comment type="catalytic activity">
    <reaction evidence="9 10">
        <text>XTP + H2O = XDP + phosphate + H(+)</text>
        <dbReference type="Rhea" id="RHEA:28406"/>
        <dbReference type="ChEBI" id="CHEBI:15377"/>
        <dbReference type="ChEBI" id="CHEBI:15378"/>
        <dbReference type="ChEBI" id="CHEBI:43474"/>
        <dbReference type="ChEBI" id="CHEBI:59884"/>
        <dbReference type="ChEBI" id="CHEBI:61314"/>
        <dbReference type="EC" id="3.6.1.73"/>
    </reaction>
</comment>
<dbReference type="InterPro" id="IPR002786">
    <property type="entry name" value="Non_canon_purine_NTPase"/>
</dbReference>
<organism evidence="12 13">
    <name type="scientific">Halalkalibacter okhensis</name>
    <dbReference type="NCBI Taxonomy" id="333138"/>
    <lineage>
        <taxon>Bacteria</taxon>
        <taxon>Bacillati</taxon>
        <taxon>Bacillota</taxon>
        <taxon>Bacilli</taxon>
        <taxon>Bacillales</taxon>
        <taxon>Bacillaceae</taxon>
        <taxon>Halalkalibacter</taxon>
    </lineage>
</organism>
<proteinExistence type="inferred from homology"/>
<dbReference type="GO" id="GO:0009117">
    <property type="term" value="P:nucleotide metabolic process"/>
    <property type="evidence" value="ECO:0007669"/>
    <property type="project" value="UniProtKB-KW"/>
</dbReference>
<keyword evidence="5 10" id="KW-0460">Magnesium</keyword>
<dbReference type="STRING" id="333138.LQ50_13645"/>
<dbReference type="InterPro" id="IPR050299">
    <property type="entry name" value="YjjX_NTPase"/>
</dbReference>
<reference evidence="12 13" key="1">
    <citation type="submission" date="2014-09" db="EMBL/GenBank/DDBJ databases">
        <title>Genome sequencing and annotation of Bacillus Okhensis strain Kh10-101T.</title>
        <authorList>
            <person name="Prakash J.S."/>
        </authorList>
    </citation>
    <scope>NUCLEOTIDE SEQUENCE [LARGE SCALE GENOMIC DNA]</scope>
    <source>
        <strain evidence="13">Kh10-101T</strain>
    </source>
</reference>
<keyword evidence="3 10" id="KW-0547">Nucleotide-binding</keyword>
<comment type="cofactor">
    <cofactor evidence="10">
        <name>Mg(2+)</name>
        <dbReference type="ChEBI" id="CHEBI:18420"/>
    </cofactor>
    <cofactor evidence="10">
        <name>Mn(2+)</name>
        <dbReference type="ChEBI" id="CHEBI:29035"/>
    </cofactor>
    <text evidence="10">Binds 1 divalent metal cation per subunit; can use either Mg(2+) or Mn(2+).</text>
</comment>
<evidence type="ECO:0000259" key="11">
    <source>
        <dbReference type="Pfam" id="PF01931"/>
    </source>
</evidence>
<evidence type="ECO:0000256" key="10">
    <source>
        <dbReference type="HAMAP-Rule" id="MF_00648"/>
    </source>
</evidence>
<feature type="binding site" evidence="10">
    <location>
        <position position="62"/>
    </location>
    <ligand>
        <name>Mg(2+)</name>
        <dbReference type="ChEBI" id="CHEBI:18420"/>
    </ligand>
</feature>
<keyword evidence="7 10" id="KW-0464">Manganese</keyword>
<comment type="catalytic activity">
    <reaction evidence="8 10">
        <text>ITP + H2O = IDP + phosphate + H(+)</text>
        <dbReference type="Rhea" id="RHEA:28330"/>
        <dbReference type="ChEBI" id="CHEBI:15377"/>
        <dbReference type="ChEBI" id="CHEBI:15378"/>
        <dbReference type="ChEBI" id="CHEBI:43474"/>
        <dbReference type="ChEBI" id="CHEBI:58280"/>
        <dbReference type="ChEBI" id="CHEBI:61402"/>
        <dbReference type="EC" id="3.6.1.73"/>
    </reaction>
</comment>
<dbReference type="InterPro" id="IPR026533">
    <property type="entry name" value="NTPase/PRRC1"/>
</dbReference>
<dbReference type="PANTHER" id="PTHR34699">
    <property type="match status" value="1"/>
</dbReference>
<dbReference type="OrthoDB" id="164951at2"/>
<dbReference type="Proteomes" id="UP000030832">
    <property type="component" value="Unassembled WGS sequence"/>
</dbReference>
<protein>
    <recommendedName>
        <fullName evidence="10">Probable inosine/xanthosine triphosphatase</fullName>
        <shortName evidence="10">ITPase/XTPase</shortName>
        <ecNumber evidence="10">3.6.1.73</ecNumber>
    </recommendedName>
    <alternativeName>
        <fullName evidence="10">Non-canonical purine NTP phosphatase</fullName>
    </alternativeName>
    <alternativeName>
        <fullName evidence="10">Non-standard purine NTP phosphatase</fullName>
    </alternativeName>
    <alternativeName>
        <fullName evidence="10">Nucleoside-triphosphate phosphatase</fullName>
        <shortName evidence="10">NTPase</shortName>
    </alternativeName>
</protein>
<evidence type="ECO:0000256" key="8">
    <source>
        <dbReference type="ARBA" id="ARBA00048174"/>
    </source>
</evidence>
<dbReference type="InterPro" id="IPR029001">
    <property type="entry name" value="ITPase-like_fam"/>
</dbReference>
<evidence type="ECO:0000256" key="5">
    <source>
        <dbReference type="ARBA" id="ARBA00022842"/>
    </source>
</evidence>
<evidence type="ECO:0000256" key="7">
    <source>
        <dbReference type="ARBA" id="ARBA00023211"/>
    </source>
</evidence>
<evidence type="ECO:0000256" key="4">
    <source>
        <dbReference type="ARBA" id="ARBA00022801"/>
    </source>
</evidence>
<dbReference type="RefSeq" id="WP_034629883.1">
    <property type="nucleotide sequence ID" value="NZ_JRJU01000016.1"/>
</dbReference>
<dbReference type="GO" id="GO:0000166">
    <property type="term" value="F:nucleotide binding"/>
    <property type="evidence" value="ECO:0007669"/>
    <property type="project" value="UniProtKB-KW"/>
</dbReference>
<evidence type="ECO:0000313" key="12">
    <source>
        <dbReference type="EMBL" id="KHF39669.1"/>
    </source>
</evidence>
<gene>
    <name evidence="12" type="primary">yjjX</name>
    <name evidence="12" type="ORF">LQ50_13645</name>
</gene>
<comment type="caution">
    <text evidence="10">Lacks conserved residue(s) required for the propagation of feature annotation.</text>
</comment>
<dbReference type="EMBL" id="JRJU01000016">
    <property type="protein sequence ID" value="KHF39669.1"/>
    <property type="molecule type" value="Genomic_DNA"/>
</dbReference>
<name>A0A0B0IHW2_9BACI</name>
<comment type="subunit">
    <text evidence="10">Homodimer.</text>
</comment>
<dbReference type="Pfam" id="PF01931">
    <property type="entry name" value="NTPase_I-T"/>
    <property type="match status" value="1"/>
</dbReference>
<dbReference type="EC" id="3.6.1.73" evidence="10"/>
<feature type="domain" description="Non-canonical purine NTP phosphatase/PRRC1" evidence="11">
    <location>
        <begin position="6"/>
        <end position="157"/>
    </location>
</feature>
<evidence type="ECO:0000313" key="13">
    <source>
        <dbReference type="Proteomes" id="UP000030832"/>
    </source>
</evidence>
<evidence type="ECO:0000256" key="9">
    <source>
        <dbReference type="ARBA" id="ARBA00048781"/>
    </source>
</evidence>
<evidence type="ECO:0000256" key="3">
    <source>
        <dbReference type="ARBA" id="ARBA00022741"/>
    </source>
</evidence>